<comment type="caution">
    <text evidence="2">The sequence shown here is derived from an EMBL/GenBank/DDBJ whole genome shotgun (WGS) entry which is preliminary data.</text>
</comment>
<dbReference type="Proteomes" id="UP000094569">
    <property type="component" value="Unassembled WGS sequence"/>
</dbReference>
<accession>A0A1E3BC18</accession>
<feature type="compositionally biased region" description="Basic and acidic residues" evidence="1">
    <location>
        <begin position="37"/>
        <end position="49"/>
    </location>
</feature>
<keyword evidence="3" id="KW-1185">Reference proteome</keyword>
<reference evidence="2 3" key="1">
    <citation type="journal article" date="2016" name="BMC Genomics">
        <title>Comparative genomic and transcriptomic analyses of the Fuzhuan brick tea-fermentation fungus Aspergillus cristatus.</title>
        <authorList>
            <person name="Ge Y."/>
            <person name="Wang Y."/>
            <person name="Liu Y."/>
            <person name="Tan Y."/>
            <person name="Ren X."/>
            <person name="Zhang X."/>
            <person name="Hyde K.D."/>
            <person name="Liu Y."/>
            <person name="Liu Z."/>
        </authorList>
    </citation>
    <scope>NUCLEOTIDE SEQUENCE [LARGE SCALE GENOMIC DNA]</scope>
    <source>
        <strain evidence="2 3">GZAAS20.1005</strain>
    </source>
</reference>
<evidence type="ECO:0000313" key="3">
    <source>
        <dbReference type="Proteomes" id="UP000094569"/>
    </source>
</evidence>
<dbReference type="OrthoDB" id="4186247at2759"/>
<feature type="compositionally biased region" description="Polar residues" evidence="1">
    <location>
        <begin position="15"/>
        <end position="36"/>
    </location>
</feature>
<protein>
    <submittedName>
        <fullName evidence="2">Uncharacterized protein</fullName>
    </submittedName>
</protein>
<dbReference type="AlphaFoldDB" id="A0A1E3BC18"/>
<evidence type="ECO:0000313" key="2">
    <source>
        <dbReference type="EMBL" id="ODM18512.1"/>
    </source>
</evidence>
<dbReference type="EMBL" id="JXNT01000006">
    <property type="protein sequence ID" value="ODM18512.1"/>
    <property type="molecule type" value="Genomic_DNA"/>
</dbReference>
<dbReference type="VEuPathDB" id="FungiDB:SI65_06383"/>
<feature type="region of interest" description="Disordered" evidence="1">
    <location>
        <begin position="608"/>
        <end position="630"/>
    </location>
</feature>
<gene>
    <name evidence="2" type="ORF">SI65_06383</name>
</gene>
<sequence>MASVLLPLIPRGRRSTGTSKTSVGLSLPKSASSTGDKSNKSKDRPKGNEDNDVAVWLSIFFGNTDPEAPELDHARFNGRVPKETWEPRTQPYTNHIEKLLFDTKEANRLSAQQSVHLKNPEAKLPIFFAAGKLAVRFSDEILSSQKGACRMCRRREVKCFVFRPLSATKNGYLDLSDFEKMHRILRTIASHTTHFRKRAEVDWAIGNFASDRPYMCCLAVPVCSLEDHCFREAMLSSQNYIMGVMEGSIKPRPLKEDIKRAKRKMTNTSVGRSFSSTPGAMSPTGWMSPGWMSPTSPGSSFGAYTTPPSSFSQPNDPAQKQPKLCTIGTTVFIGRPDLQVRHPPQPGQLTCLVLSSTWPQTLLPAQSKNEADEAFDYCRIAGYHERHILETADYRCAICSDAVPARSLVHRPIAYIRTGRKELQDKRLRYALMRFAPYVEGRWNCPDTIDFFGGYSDAQVFDLAVPVCRSKSICEEVARTAAREFVKLFIPRDMKLVFPGLSPDTDLATIEFGDDLAYEDNPELLVKKIGPHALISETGNRGEDPMDCALTVTKLRRWYELCFKEEVAKREYLKQIGYKRTGDISDSDSDSDDESVIDDSVIWVYERESRDGGAESPSSSSKTARPDDQLSRETAIQRLENQMLFAPALNLDFLLLCEAVGNSWGLRDEDRDSEGSSSTIRTEWME</sequence>
<evidence type="ECO:0000256" key="1">
    <source>
        <dbReference type="SAM" id="MobiDB-lite"/>
    </source>
</evidence>
<feature type="region of interest" description="Disordered" evidence="1">
    <location>
        <begin position="1"/>
        <end position="49"/>
    </location>
</feature>
<name>A0A1E3BC18_ASPCR</name>
<feature type="region of interest" description="Disordered" evidence="1">
    <location>
        <begin position="666"/>
        <end position="686"/>
    </location>
</feature>
<proteinExistence type="predicted"/>
<organism evidence="2 3">
    <name type="scientific">Aspergillus cristatus</name>
    <name type="common">Chinese Fuzhuan brick tea-fermentation fungus</name>
    <name type="synonym">Eurotium cristatum</name>
    <dbReference type="NCBI Taxonomy" id="573508"/>
    <lineage>
        <taxon>Eukaryota</taxon>
        <taxon>Fungi</taxon>
        <taxon>Dikarya</taxon>
        <taxon>Ascomycota</taxon>
        <taxon>Pezizomycotina</taxon>
        <taxon>Eurotiomycetes</taxon>
        <taxon>Eurotiomycetidae</taxon>
        <taxon>Eurotiales</taxon>
        <taxon>Aspergillaceae</taxon>
        <taxon>Aspergillus</taxon>
        <taxon>Aspergillus subgen. Aspergillus</taxon>
    </lineage>
</organism>